<comment type="caution">
    <text evidence="1">The sequence shown here is derived from an EMBL/GenBank/DDBJ whole genome shotgun (WGS) entry which is preliminary data.</text>
</comment>
<evidence type="ECO:0000313" key="1">
    <source>
        <dbReference type="EMBL" id="KKK68977.1"/>
    </source>
</evidence>
<accession>A0A0F8XIQ8</accession>
<organism evidence="1">
    <name type="scientific">marine sediment metagenome</name>
    <dbReference type="NCBI Taxonomy" id="412755"/>
    <lineage>
        <taxon>unclassified sequences</taxon>
        <taxon>metagenomes</taxon>
        <taxon>ecological metagenomes</taxon>
    </lineage>
</organism>
<dbReference type="AlphaFoldDB" id="A0A0F8XIQ8"/>
<sequence>MKTTDIDGNVQVEELIRINKAIGELSGAVDLLFNDNPDDEKGVERVASRLQLALKYIQESHETISSYLK</sequence>
<proteinExistence type="predicted"/>
<reference evidence="1" key="1">
    <citation type="journal article" date="2015" name="Nature">
        <title>Complex archaea that bridge the gap between prokaryotes and eukaryotes.</title>
        <authorList>
            <person name="Spang A."/>
            <person name="Saw J.H."/>
            <person name="Jorgensen S.L."/>
            <person name="Zaremba-Niedzwiedzka K."/>
            <person name="Martijn J."/>
            <person name="Lind A.E."/>
            <person name="van Eijk R."/>
            <person name="Schleper C."/>
            <person name="Guy L."/>
            <person name="Ettema T.J."/>
        </authorList>
    </citation>
    <scope>NUCLEOTIDE SEQUENCE</scope>
</reference>
<name>A0A0F8XIQ8_9ZZZZ</name>
<protein>
    <submittedName>
        <fullName evidence="1">Uncharacterized protein</fullName>
    </submittedName>
</protein>
<gene>
    <name evidence="1" type="ORF">LCGC14_2938630</name>
</gene>
<dbReference type="EMBL" id="LAZR01058880">
    <property type="protein sequence ID" value="KKK68977.1"/>
    <property type="molecule type" value="Genomic_DNA"/>
</dbReference>